<organism evidence="3 4">
    <name type="scientific">Candidozyma haemuli</name>
    <dbReference type="NCBI Taxonomy" id="45357"/>
    <lineage>
        <taxon>Eukaryota</taxon>
        <taxon>Fungi</taxon>
        <taxon>Dikarya</taxon>
        <taxon>Ascomycota</taxon>
        <taxon>Saccharomycotina</taxon>
        <taxon>Pichiomycetes</taxon>
        <taxon>Metschnikowiaceae</taxon>
        <taxon>Candidozyma</taxon>
    </lineage>
</organism>
<feature type="compositionally biased region" description="Pro residues" evidence="1">
    <location>
        <begin position="307"/>
        <end position="320"/>
    </location>
</feature>
<dbReference type="OrthoDB" id="1924260at2759"/>
<dbReference type="PANTHER" id="PTHR47657">
    <property type="entry name" value="STEROL REGULATORY ELEMENT-BINDING PROTEIN ECM22"/>
    <property type="match status" value="1"/>
</dbReference>
<dbReference type="RefSeq" id="XP_025341662.1">
    <property type="nucleotide sequence ID" value="XM_025487854.1"/>
</dbReference>
<dbReference type="Proteomes" id="UP000244309">
    <property type="component" value="Unassembled WGS sequence"/>
</dbReference>
<evidence type="ECO:0000313" key="4">
    <source>
        <dbReference type="Proteomes" id="UP000244309"/>
    </source>
</evidence>
<name>A0A2V1ASK6_9ASCO</name>
<sequence length="421" mass="44940">MDVFNSALKNPLPPARKDEKSPGVKVEKSPSAVRAASPREPSSGESSNESHLNGNGHDKSTERNEEDDDQYRKRKSSRRKHRNSHLGCGTCKKRRIKCDENLPQCFNCVKGKLHCAYLNLDAPARNALRMAQYNQNLRQDGAKDKKDEKKEVIIPNQIHPNPLPPQLPPQQVNAVPAAAVPPNGQYPPAFVPYHIVSHGPKGQDSVPVASPQMIPQQPPPGTTATLIQSPYGPMVSFQPIGSVAGAVAYPPMSVQVMPQVPVVYQTEDQARMPPMGPQYPVPGTASMSNSPPTKNHSYTEINQAMAPFPPPQSISPPGSVPVPVASDSQPMAVPPPPMPSSDPARFSALASNPTPKQENEPVKLPEIQPGAVSGGQSTTQSTYASAVTSHSHSKAQSAASSSATSPVLQGDKVPSISKLLS</sequence>
<dbReference type="STRING" id="45357.A0A2V1ASK6"/>
<dbReference type="InterPro" id="IPR001138">
    <property type="entry name" value="Zn2Cys6_DnaBD"/>
</dbReference>
<dbReference type="VEuPathDB" id="FungiDB:CXQ85_004226"/>
<feature type="compositionally biased region" description="Basic and acidic residues" evidence="1">
    <location>
        <begin position="15"/>
        <end position="28"/>
    </location>
</feature>
<feature type="compositionally biased region" description="Low complexity" evidence="1">
    <location>
        <begin position="321"/>
        <end position="331"/>
    </location>
</feature>
<dbReference type="AlphaFoldDB" id="A0A2V1ASK6"/>
<dbReference type="EMBL" id="PKFO01000004">
    <property type="protein sequence ID" value="PVH20722.1"/>
    <property type="molecule type" value="Genomic_DNA"/>
</dbReference>
<keyword evidence="4" id="KW-1185">Reference proteome</keyword>
<feature type="region of interest" description="Disordered" evidence="1">
    <location>
        <begin position="271"/>
        <end position="421"/>
    </location>
</feature>
<evidence type="ECO:0000313" key="3">
    <source>
        <dbReference type="EMBL" id="PVH20722.1"/>
    </source>
</evidence>
<dbReference type="Gene3D" id="4.10.240.10">
    <property type="entry name" value="Zn(2)-C6 fungal-type DNA-binding domain"/>
    <property type="match status" value="1"/>
</dbReference>
<dbReference type="PROSITE" id="PS00463">
    <property type="entry name" value="ZN2_CY6_FUNGAL_1"/>
    <property type="match status" value="1"/>
</dbReference>
<dbReference type="GO" id="GO:0008270">
    <property type="term" value="F:zinc ion binding"/>
    <property type="evidence" value="ECO:0007669"/>
    <property type="project" value="InterPro"/>
</dbReference>
<dbReference type="SMART" id="SM00066">
    <property type="entry name" value="GAL4"/>
    <property type="match status" value="1"/>
</dbReference>
<dbReference type="InterPro" id="IPR036864">
    <property type="entry name" value="Zn2-C6_fun-type_DNA-bd_sf"/>
</dbReference>
<feature type="domain" description="Zn(2)-C6 fungal-type" evidence="2">
    <location>
        <begin position="87"/>
        <end position="117"/>
    </location>
</feature>
<comment type="caution">
    <text evidence="3">The sequence shown here is derived from an EMBL/GenBank/DDBJ whole genome shotgun (WGS) entry which is preliminary data.</text>
</comment>
<gene>
    <name evidence="3" type="ORF">CXQ85_004226</name>
</gene>
<dbReference type="PANTHER" id="PTHR47657:SF7">
    <property type="entry name" value="STEROL REGULATORY ELEMENT-BINDING PROTEIN ECM22"/>
    <property type="match status" value="1"/>
</dbReference>
<evidence type="ECO:0000259" key="2">
    <source>
        <dbReference type="PROSITE" id="PS50048"/>
    </source>
</evidence>
<feature type="compositionally biased region" description="Low complexity" evidence="1">
    <location>
        <begin position="388"/>
        <end position="405"/>
    </location>
</feature>
<feature type="compositionally biased region" description="Polar residues" evidence="1">
    <location>
        <begin position="43"/>
        <end position="53"/>
    </location>
</feature>
<dbReference type="Pfam" id="PF00172">
    <property type="entry name" value="Zn_clus"/>
    <property type="match status" value="1"/>
</dbReference>
<dbReference type="SUPFAM" id="SSF57701">
    <property type="entry name" value="Zn2/Cys6 DNA-binding domain"/>
    <property type="match status" value="1"/>
</dbReference>
<feature type="compositionally biased region" description="Polar residues" evidence="1">
    <location>
        <begin position="374"/>
        <end position="387"/>
    </location>
</feature>
<evidence type="ECO:0000256" key="1">
    <source>
        <dbReference type="SAM" id="MobiDB-lite"/>
    </source>
</evidence>
<accession>A0A2V1ASK6</accession>
<feature type="compositionally biased region" description="Polar residues" evidence="1">
    <location>
        <begin position="285"/>
        <end position="302"/>
    </location>
</feature>
<dbReference type="InterPro" id="IPR052400">
    <property type="entry name" value="Zn2-C6_fungal_TF"/>
</dbReference>
<protein>
    <recommendedName>
        <fullName evidence="2">Zn(2)-C6 fungal-type domain-containing protein</fullName>
    </recommendedName>
</protein>
<feature type="region of interest" description="Disordered" evidence="1">
    <location>
        <begin position="1"/>
        <end position="86"/>
    </location>
</feature>
<dbReference type="CDD" id="cd00067">
    <property type="entry name" value="GAL4"/>
    <property type="match status" value="1"/>
</dbReference>
<proteinExistence type="predicted"/>
<dbReference type="PROSITE" id="PS50048">
    <property type="entry name" value="ZN2_CY6_FUNGAL_2"/>
    <property type="match status" value="1"/>
</dbReference>
<dbReference type="GO" id="GO:0000981">
    <property type="term" value="F:DNA-binding transcription factor activity, RNA polymerase II-specific"/>
    <property type="evidence" value="ECO:0007669"/>
    <property type="project" value="InterPro"/>
</dbReference>
<feature type="compositionally biased region" description="Basic residues" evidence="1">
    <location>
        <begin position="72"/>
        <end position="84"/>
    </location>
</feature>
<dbReference type="GeneID" id="37009556"/>
<reference evidence="3 4" key="1">
    <citation type="submission" date="2017-12" db="EMBL/GenBank/DDBJ databases">
        <title>Genome Sequence of a Multidrug-Resistant Candida haemulonii Isolate from a Patient with Chronic Leg Ulcers in Israel.</title>
        <authorList>
            <person name="Chow N.A."/>
            <person name="Gade L."/>
            <person name="Batra D."/>
            <person name="Rowe L.A."/>
            <person name="Ben-Ami R."/>
            <person name="Loparev V.N."/>
            <person name="Litvintseva A.P."/>
        </authorList>
    </citation>
    <scope>NUCLEOTIDE SEQUENCE [LARGE SCALE GENOMIC DNA]</scope>
    <source>
        <strain evidence="3 4">B11899</strain>
    </source>
</reference>